<protein>
    <submittedName>
        <fullName evidence="1">Uncharacterized protein</fullName>
    </submittedName>
</protein>
<accession>A0A401FZJ9</accession>
<reference evidence="2" key="1">
    <citation type="submission" date="2017-11" db="EMBL/GenBank/DDBJ databases">
        <authorList>
            <person name="Watanabe M."/>
            <person name="Kojima H."/>
        </authorList>
    </citation>
    <scope>NUCLEOTIDE SEQUENCE [LARGE SCALE GENOMIC DNA]</scope>
    <source>
        <strain evidence="2">Tokyo 01</strain>
    </source>
</reference>
<dbReference type="Proteomes" id="UP000288096">
    <property type="component" value="Unassembled WGS sequence"/>
</dbReference>
<name>A0A401FZJ9_9BACT</name>
<reference evidence="2" key="2">
    <citation type="submission" date="2019-01" db="EMBL/GenBank/DDBJ databases">
        <title>Genome sequence of Desulfonema ishimotonii strain Tokyo 01.</title>
        <authorList>
            <person name="Fukui M."/>
        </authorList>
    </citation>
    <scope>NUCLEOTIDE SEQUENCE [LARGE SCALE GENOMIC DNA]</scope>
    <source>
        <strain evidence="2">Tokyo 01</strain>
    </source>
</reference>
<comment type="caution">
    <text evidence="1">The sequence shown here is derived from an EMBL/GenBank/DDBJ whole genome shotgun (WGS) entry which is preliminary data.</text>
</comment>
<sequence>MRKHWQGILYSESVKLTATAYQSAPDGTGTEAPPFLAGRRIPFRRAENQANMFSGI</sequence>
<dbReference type="AlphaFoldDB" id="A0A401FZJ9"/>
<keyword evidence="2" id="KW-1185">Reference proteome</keyword>
<gene>
    <name evidence="1" type="ORF">DENIS_3367</name>
</gene>
<evidence type="ECO:0000313" key="2">
    <source>
        <dbReference type="Proteomes" id="UP000288096"/>
    </source>
</evidence>
<dbReference type="EMBL" id="BEXT01000001">
    <property type="protein sequence ID" value="GBC62395.1"/>
    <property type="molecule type" value="Genomic_DNA"/>
</dbReference>
<organism evidence="1 2">
    <name type="scientific">Desulfonema ishimotonii</name>
    <dbReference type="NCBI Taxonomy" id="45657"/>
    <lineage>
        <taxon>Bacteria</taxon>
        <taxon>Pseudomonadati</taxon>
        <taxon>Thermodesulfobacteriota</taxon>
        <taxon>Desulfobacteria</taxon>
        <taxon>Desulfobacterales</taxon>
        <taxon>Desulfococcaceae</taxon>
        <taxon>Desulfonema</taxon>
    </lineage>
</organism>
<proteinExistence type="predicted"/>
<evidence type="ECO:0000313" key="1">
    <source>
        <dbReference type="EMBL" id="GBC62395.1"/>
    </source>
</evidence>